<sequence>MRAIAYRQPGAIDRPDALIDIDLPQPVATGRDLLIAVEAVSVNPVDAKVRGGAAPFDGRSERILGWDAAGVVAAVGPDVTAFKVGDAVWYAGSLVRDGSNAEYQLVDERIVGRRPRRLTAAEAAALPLTAITAWEVLFDRLRVSDGVAGGGAGTILIIGGAGGVGSIAIQIARARTDLTVIATASRPETRQWVQDLGAHHVIDHARPLAPQIAALGIDAPAFVFSTTHTDRHLSDIAELIAPQGRFALIDDPAGLDIVAFKRKSVSVHWELMFTRSLFETADMAEQGRVLDTVAELVDAGAIRTTLTETMTPIDAASLIAAHRQIESATTRGKIVLAGWGADAA</sequence>
<keyword evidence="2 4" id="KW-0560">Oxidoreductase</keyword>
<dbReference type="InterPro" id="IPR011032">
    <property type="entry name" value="GroES-like_sf"/>
</dbReference>
<comment type="similarity">
    <text evidence="2">Belongs to the zinc-containing alcohol dehydrogenase family. Quinone oxidoreductase subfamily.</text>
</comment>
<dbReference type="InterPro" id="IPR036291">
    <property type="entry name" value="NAD(P)-bd_dom_sf"/>
</dbReference>
<dbReference type="EMBL" id="JACIJR010000007">
    <property type="protein sequence ID" value="MBB5730393.1"/>
    <property type="molecule type" value="Genomic_DNA"/>
</dbReference>
<keyword evidence="5" id="KW-1185">Reference proteome</keyword>
<dbReference type="SMART" id="SM00829">
    <property type="entry name" value="PKS_ER"/>
    <property type="match status" value="1"/>
</dbReference>
<dbReference type="GO" id="GO:0016491">
    <property type="term" value="F:oxidoreductase activity"/>
    <property type="evidence" value="ECO:0007669"/>
    <property type="project" value="UniProtKB-KW"/>
</dbReference>
<keyword evidence="2" id="KW-0479">Metal-binding</keyword>
<comment type="caution">
    <text evidence="4">The sequence shown here is derived from an EMBL/GenBank/DDBJ whole genome shotgun (WGS) entry which is preliminary data.</text>
</comment>
<reference evidence="4 5" key="1">
    <citation type="submission" date="2020-08" db="EMBL/GenBank/DDBJ databases">
        <title>Genomic Encyclopedia of Type Strains, Phase IV (KMG-IV): sequencing the most valuable type-strain genomes for metagenomic binning, comparative biology and taxonomic classification.</title>
        <authorList>
            <person name="Goeker M."/>
        </authorList>
    </citation>
    <scope>NUCLEOTIDE SEQUENCE [LARGE SCALE GENOMIC DNA]</scope>
    <source>
        <strain evidence="4 5">DSM 103336</strain>
    </source>
</reference>
<accession>A0A7W9BUK0</accession>
<dbReference type="GO" id="GO:0008270">
    <property type="term" value="F:zinc ion binding"/>
    <property type="evidence" value="ECO:0007669"/>
    <property type="project" value="InterPro"/>
</dbReference>
<evidence type="ECO:0000313" key="4">
    <source>
        <dbReference type="EMBL" id="MBB5730393.1"/>
    </source>
</evidence>
<dbReference type="CDD" id="cd08252">
    <property type="entry name" value="AL_MDR"/>
    <property type="match status" value="1"/>
</dbReference>
<protein>
    <recommendedName>
        <fullName evidence="2">Zinc-type alcohol dehydrogenase-like protein</fullName>
    </recommendedName>
</protein>
<keyword evidence="1" id="KW-0521">NADP</keyword>
<dbReference type="AlphaFoldDB" id="A0A7W9BUK0"/>
<dbReference type="PANTHER" id="PTHR44154:SF1">
    <property type="entry name" value="QUINONE OXIDOREDUCTASE"/>
    <property type="match status" value="1"/>
</dbReference>
<dbReference type="InterPro" id="IPR014182">
    <property type="entry name" value="ADH_Zn_typ-1"/>
</dbReference>
<evidence type="ECO:0000313" key="5">
    <source>
        <dbReference type="Proteomes" id="UP000546701"/>
    </source>
</evidence>
<proteinExistence type="inferred from homology"/>
<keyword evidence="2" id="KW-0862">Zinc</keyword>
<dbReference type="PANTHER" id="PTHR44154">
    <property type="entry name" value="QUINONE OXIDOREDUCTASE"/>
    <property type="match status" value="1"/>
</dbReference>
<evidence type="ECO:0000256" key="1">
    <source>
        <dbReference type="ARBA" id="ARBA00022857"/>
    </source>
</evidence>
<dbReference type="Gene3D" id="3.40.50.720">
    <property type="entry name" value="NAD(P)-binding Rossmann-like Domain"/>
    <property type="match status" value="1"/>
</dbReference>
<dbReference type="InterPro" id="IPR051603">
    <property type="entry name" value="Zinc-ADH_QOR/CCCR"/>
</dbReference>
<dbReference type="Pfam" id="PF08240">
    <property type="entry name" value="ADH_N"/>
    <property type="match status" value="1"/>
</dbReference>
<dbReference type="Pfam" id="PF13602">
    <property type="entry name" value="ADH_zinc_N_2"/>
    <property type="match status" value="1"/>
</dbReference>
<dbReference type="SUPFAM" id="SSF51735">
    <property type="entry name" value="NAD(P)-binding Rossmann-fold domains"/>
    <property type="match status" value="1"/>
</dbReference>
<dbReference type="SUPFAM" id="SSF50129">
    <property type="entry name" value="GroES-like"/>
    <property type="match status" value="1"/>
</dbReference>
<feature type="domain" description="Enoyl reductase (ER)" evidence="3">
    <location>
        <begin position="10"/>
        <end position="336"/>
    </location>
</feature>
<evidence type="ECO:0000256" key="2">
    <source>
        <dbReference type="RuleBase" id="RU364000"/>
    </source>
</evidence>
<dbReference type="NCBIfam" id="TIGR02817">
    <property type="entry name" value="adh_fam_1"/>
    <property type="match status" value="1"/>
</dbReference>
<dbReference type="OrthoDB" id="9785812at2"/>
<dbReference type="Gene3D" id="3.90.180.10">
    <property type="entry name" value="Medium-chain alcohol dehydrogenases, catalytic domain"/>
    <property type="match status" value="1"/>
</dbReference>
<dbReference type="Proteomes" id="UP000546701">
    <property type="component" value="Unassembled WGS sequence"/>
</dbReference>
<dbReference type="InterPro" id="IPR013154">
    <property type="entry name" value="ADH-like_N"/>
</dbReference>
<dbReference type="RefSeq" id="WP_157177079.1">
    <property type="nucleotide sequence ID" value="NZ_BMJP01000005.1"/>
</dbReference>
<gene>
    <name evidence="4" type="ORF">FHS99_002896</name>
</gene>
<evidence type="ECO:0000259" key="3">
    <source>
        <dbReference type="SMART" id="SM00829"/>
    </source>
</evidence>
<name>A0A7W9BUK0_9SPHN</name>
<organism evidence="4 5">
    <name type="scientific">Sphingomonas prati</name>
    <dbReference type="NCBI Taxonomy" id="1843237"/>
    <lineage>
        <taxon>Bacteria</taxon>
        <taxon>Pseudomonadati</taxon>
        <taxon>Pseudomonadota</taxon>
        <taxon>Alphaproteobacteria</taxon>
        <taxon>Sphingomonadales</taxon>
        <taxon>Sphingomonadaceae</taxon>
        <taxon>Sphingomonas</taxon>
    </lineage>
</organism>
<dbReference type="InterPro" id="IPR020843">
    <property type="entry name" value="ER"/>
</dbReference>